<dbReference type="PROSITE" id="PS51257">
    <property type="entry name" value="PROKAR_LIPOPROTEIN"/>
    <property type="match status" value="1"/>
</dbReference>
<evidence type="ECO:0000256" key="1">
    <source>
        <dbReference type="SAM" id="SignalP"/>
    </source>
</evidence>
<dbReference type="EMBL" id="CP119311">
    <property type="protein sequence ID" value="WEK36824.1"/>
    <property type="molecule type" value="Genomic_DNA"/>
</dbReference>
<organism evidence="3 4">
    <name type="scientific">Candidatus Pseudobacter hemicellulosilyticus</name>
    <dbReference type="NCBI Taxonomy" id="3121375"/>
    <lineage>
        <taxon>Bacteria</taxon>
        <taxon>Pseudomonadati</taxon>
        <taxon>Bacteroidota</taxon>
        <taxon>Chitinophagia</taxon>
        <taxon>Chitinophagales</taxon>
        <taxon>Chitinophagaceae</taxon>
        <taxon>Pseudobacter</taxon>
    </lineage>
</organism>
<feature type="domain" description="3-keto-alpha-glucoside-1,2-lyase/3-keto-2-hydroxy-glucal hydratase" evidence="2">
    <location>
        <begin position="40"/>
        <end position="243"/>
    </location>
</feature>
<keyword evidence="1" id="KW-0732">Signal</keyword>
<dbReference type="GO" id="GO:0016787">
    <property type="term" value="F:hydrolase activity"/>
    <property type="evidence" value="ECO:0007669"/>
    <property type="project" value="InterPro"/>
</dbReference>
<evidence type="ECO:0000313" key="3">
    <source>
        <dbReference type="EMBL" id="WEK36824.1"/>
    </source>
</evidence>
<gene>
    <name evidence="3" type="ORF">P0Y53_04855</name>
</gene>
<reference evidence="3" key="1">
    <citation type="submission" date="2023-03" db="EMBL/GenBank/DDBJ databases">
        <title>Andean soil-derived lignocellulolytic bacterial consortium as a source of novel taxa and putative plastic-active enzymes.</title>
        <authorList>
            <person name="Diaz-Garcia L."/>
            <person name="Chuvochina M."/>
            <person name="Feuerriegel G."/>
            <person name="Bunk B."/>
            <person name="Sproer C."/>
            <person name="Streit W.R."/>
            <person name="Rodriguez L.M."/>
            <person name="Overmann J."/>
            <person name="Jimenez D.J."/>
        </authorList>
    </citation>
    <scope>NUCLEOTIDE SEQUENCE</scope>
    <source>
        <strain evidence="3">MAG 7</strain>
    </source>
</reference>
<dbReference type="AlphaFoldDB" id="A0AAJ5WVC8"/>
<sequence length="245" mass="26971">MLKRFCLIAGLATVLACNSTRTLSTATALNQLSKAEAKDGWQLLFDGSSKKGWHIFNNRSDGSAWKTDSGAVYLDPAAKGPKGAGGGDLVTDEAFSNFHLKLEWKLAPGGNSGIMFLSQEGEQYGASYLTGPEMQIIDNDAHADAKHEKHRAGDLYDIIAAVPQNVRPIGQWNEVEILYNNGQLRLFQNGANVVSTVIGDDNWQALVNNSKFKTWKDFARFSSGKIALQDHGDKVWFRNIRIKKL</sequence>
<dbReference type="Gene3D" id="2.60.120.560">
    <property type="entry name" value="Exo-inulinase, domain 1"/>
    <property type="match status" value="1"/>
</dbReference>
<dbReference type="InterPro" id="IPR010496">
    <property type="entry name" value="AL/BT2_dom"/>
</dbReference>
<evidence type="ECO:0000259" key="2">
    <source>
        <dbReference type="Pfam" id="PF06439"/>
    </source>
</evidence>
<feature type="chain" id="PRO_5042549218" evidence="1">
    <location>
        <begin position="17"/>
        <end position="245"/>
    </location>
</feature>
<accession>A0AAJ5WVC8</accession>
<dbReference type="Pfam" id="PF06439">
    <property type="entry name" value="3keto-disac_hyd"/>
    <property type="match status" value="1"/>
</dbReference>
<dbReference type="Proteomes" id="UP001220610">
    <property type="component" value="Chromosome"/>
</dbReference>
<proteinExistence type="predicted"/>
<protein>
    <submittedName>
        <fullName evidence="3">DUF1080 domain-containing protein</fullName>
    </submittedName>
</protein>
<evidence type="ECO:0000313" key="4">
    <source>
        <dbReference type="Proteomes" id="UP001220610"/>
    </source>
</evidence>
<feature type="signal peptide" evidence="1">
    <location>
        <begin position="1"/>
        <end position="16"/>
    </location>
</feature>
<name>A0AAJ5WVC8_9BACT</name>